<proteinExistence type="predicted"/>
<organism evidence="3 4">
    <name type="scientific">Saccharibacillus brassicae</name>
    <dbReference type="NCBI Taxonomy" id="2583377"/>
    <lineage>
        <taxon>Bacteria</taxon>
        <taxon>Bacillati</taxon>
        <taxon>Bacillota</taxon>
        <taxon>Bacilli</taxon>
        <taxon>Bacillales</taxon>
        <taxon>Paenibacillaceae</taxon>
        <taxon>Saccharibacillus</taxon>
    </lineage>
</organism>
<evidence type="ECO:0000256" key="1">
    <source>
        <dbReference type="SAM" id="Phobius"/>
    </source>
</evidence>
<dbReference type="Proteomes" id="UP000316968">
    <property type="component" value="Chromosome"/>
</dbReference>
<reference evidence="3 4" key="1">
    <citation type="submission" date="2019-06" db="EMBL/GenBank/DDBJ databases">
        <title>Saccharibacillus brassicae sp. nov., an endophytic bacterium isolated from Chinese cabbage seeds (Brassica pekinensis).</title>
        <authorList>
            <person name="Jiang L."/>
            <person name="Lee J."/>
            <person name="Kim S.W."/>
        </authorList>
    </citation>
    <scope>NUCLEOTIDE SEQUENCE [LARGE SCALE GENOMIC DNA]</scope>
    <source>
        <strain evidence="4">KCTC 43072 / ATSA2</strain>
    </source>
</reference>
<dbReference type="AlphaFoldDB" id="A0A4Y6UTA3"/>
<keyword evidence="4" id="KW-1185">Reference proteome</keyword>
<gene>
    <name evidence="3" type="ORF">FFV09_03355</name>
</gene>
<keyword evidence="1" id="KW-1133">Transmembrane helix</keyword>
<evidence type="ECO:0000313" key="3">
    <source>
        <dbReference type="EMBL" id="QDH19980.1"/>
    </source>
</evidence>
<dbReference type="EMBL" id="CP041217">
    <property type="protein sequence ID" value="QDH19980.1"/>
    <property type="molecule type" value="Genomic_DNA"/>
</dbReference>
<dbReference type="InterPro" id="IPR045679">
    <property type="entry name" value="DUF6199"/>
</dbReference>
<protein>
    <recommendedName>
        <fullName evidence="2">DUF6199 domain-containing protein</fullName>
    </recommendedName>
</protein>
<evidence type="ECO:0000313" key="4">
    <source>
        <dbReference type="Proteomes" id="UP000316968"/>
    </source>
</evidence>
<feature type="domain" description="DUF6199" evidence="2">
    <location>
        <begin position="4"/>
        <end position="64"/>
    </location>
</feature>
<accession>A0A4Y6UTA3</accession>
<keyword evidence="1" id="KW-0472">Membrane</keyword>
<evidence type="ECO:0000259" key="2">
    <source>
        <dbReference type="Pfam" id="PF19701"/>
    </source>
</evidence>
<dbReference type="RefSeq" id="WP_141446366.1">
    <property type="nucleotide sequence ID" value="NZ_CP041217.1"/>
</dbReference>
<feature type="transmembrane region" description="Helical" evidence="1">
    <location>
        <begin position="43"/>
        <end position="64"/>
    </location>
</feature>
<dbReference type="Pfam" id="PF19701">
    <property type="entry name" value="DUF6199"/>
    <property type="match status" value="1"/>
</dbReference>
<dbReference type="KEGG" id="saca:FFV09_03355"/>
<name>A0A4Y6UTA3_SACBS</name>
<sequence>MFLLFLALVAIGAVNVLAPHWIWRSRYEGNREDRAAEAQTPPAPVTLSRLAGMAALLAALMLLINGL</sequence>
<keyword evidence="1" id="KW-0812">Transmembrane</keyword>
<dbReference type="OrthoDB" id="2088419at2"/>